<evidence type="ECO:0000256" key="7">
    <source>
        <dbReference type="ARBA" id="ARBA00044356"/>
    </source>
</evidence>
<dbReference type="AlphaFoldDB" id="A0A087UXA0"/>
<dbReference type="EMBL" id="KK122136">
    <property type="protein sequence ID" value="KFM81989.1"/>
    <property type="molecule type" value="Genomic_DNA"/>
</dbReference>
<feature type="compositionally biased region" description="Polar residues" evidence="10">
    <location>
        <begin position="309"/>
        <end position="318"/>
    </location>
</feature>
<evidence type="ECO:0000256" key="3">
    <source>
        <dbReference type="ARBA" id="ARBA00022490"/>
    </source>
</evidence>
<comment type="similarity">
    <text evidence="2 9">Belongs to the eIF-2B alpha/beta/delta subunits family.</text>
</comment>
<keyword evidence="5" id="KW-0648">Protein biosynthesis</keyword>
<keyword evidence="12" id="KW-1185">Reference proteome</keyword>
<evidence type="ECO:0000313" key="11">
    <source>
        <dbReference type="EMBL" id="KFM81989.1"/>
    </source>
</evidence>
<dbReference type="SUPFAM" id="SSF100950">
    <property type="entry name" value="NagB/RpiA/CoA transferase-like"/>
    <property type="match status" value="1"/>
</dbReference>
<name>A0A087UXA0_STEMI</name>
<feature type="compositionally biased region" description="Basic residues" evidence="10">
    <location>
        <begin position="79"/>
        <end position="88"/>
    </location>
</feature>
<evidence type="ECO:0000256" key="4">
    <source>
        <dbReference type="ARBA" id="ARBA00022540"/>
    </source>
</evidence>
<evidence type="ECO:0000256" key="9">
    <source>
        <dbReference type="RuleBase" id="RU003814"/>
    </source>
</evidence>
<accession>A0A087UXA0</accession>
<evidence type="ECO:0000313" key="12">
    <source>
        <dbReference type="Proteomes" id="UP000054359"/>
    </source>
</evidence>
<keyword evidence="4 11" id="KW-0396">Initiation factor</keyword>
<evidence type="ECO:0000256" key="1">
    <source>
        <dbReference type="ARBA" id="ARBA00004514"/>
    </source>
</evidence>
<feature type="region of interest" description="Disordered" evidence="10">
    <location>
        <begin position="152"/>
        <end position="199"/>
    </location>
</feature>
<gene>
    <name evidence="11" type="ORF">X975_15028</name>
</gene>
<feature type="region of interest" description="Disordered" evidence="10">
    <location>
        <begin position="71"/>
        <end position="112"/>
    </location>
</feature>
<feature type="region of interest" description="Disordered" evidence="10">
    <location>
        <begin position="1"/>
        <end position="40"/>
    </location>
</feature>
<dbReference type="Proteomes" id="UP000054359">
    <property type="component" value="Unassembled WGS sequence"/>
</dbReference>
<feature type="compositionally biased region" description="Polar residues" evidence="10">
    <location>
        <begin position="90"/>
        <end position="107"/>
    </location>
</feature>
<feature type="compositionally biased region" description="Polar residues" evidence="10">
    <location>
        <begin position="152"/>
        <end position="167"/>
    </location>
</feature>
<dbReference type="InterPro" id="IPR042529">
    <property type="entry name" value="IF_2B-like_C"/>
</dbReference>
<evidence type="ECO:0000256" key="8">
    <source>
        <dbReference type="ARBA" id="ARBA00046432"/>
    </source>
</evidence>
<dbReference type="Gene3D" id="3.40.50.10470">
    <property type="entry name" value="Translation initiation factor eif-2b, domain 2"/>
    <property type="match status" value="1"/>
</dbReference>
<comment type="subcellular location">
    <subcellularLocation>
        <location evidence="1">Cytoplasm</location>
        <location evidence="1">Cytosol</location>
    </subcellularLocation>
</comment>
<evidence type="ECO:0000256" key="2">
    <source>
        <dbReference type="ARBA" id="ARBA00007251"/>
    </source>
</evidence>
<organism evidence="11 12">
    <name type="scientific">Stegodyphus mimosarum</name>
    <name type="common">African social velvet spider</name>
    <dbReference type="NCBI Taxonomy" id="407821"/>
    <lineage>
        <taxon>Eukaryota</taxon>
        <taxon>Metazoa</taxon>
        <taxon>Ecdysozoa</taxon>
        <taxon>Arthropoda</taxon>
        <taxon>Chelicerata</taxon>
        <taxon>Arachnida</taxon>
        <taxon>Araneae</taxon>
        <taxon>Araneomorphae</taxon>
        <taxon>Entelegynae</taxon>
        <taxon>Eresoidea</taxon>
        <taxon>Eresidae</taxon>
        <taxon>Stegodyphus</taxon>
    </lineage>
</organism>
<evidence type="ECO:0000256" key="6">
    <source>
        <dbReference type="ARBA" id="ARBA00044147"/>
    </source>
</evidence>
<dbReference type="STRING" id="407821.A0A087UXA0"/>
<evidence type="ECO:0000256" key="10">
    <source>
        <dbReference type="SAM" id="MobiDB-lite"/>
    </source>
</evidence>
<reference evidence="11 12" key="1">
    <citation type="submission" date="2013-11" db="EMBL/GenBank/DDBJ databases">
        <title>Genome sequencing of Stegodyphus mimosarum.</title>
        <authorList>
            <person name="Bechsgaard J."/>
        </authorList>
    </citation>
    <scope>NUCLEOTIDE SEQUENCE [LARGE SCALE GENOMIC DNA]</scope>
</reference>
<feature type="region of interest" description="Disordered" evidence="10">
    <location>
        <begin position="308"/>
        <end position="374"/>
    </location>
</feature>
<dbReference type="InterPro" id="IPR000649">
    <property type="entry name" value="IF-2B-related"/>
</dbReference>
<dbReference type="InterPro" id="IPR037171">
    <property type="entry name" value="NagB/RpiA_transferase-like"/>
</dbReference>
<dbReference type="PANTHER" id="PTHR10233:SF14">
    <property type="entry name" value="TRANSLATION INITIATION FACTOR EIF-2B SUBUNIT DELTA"/>
    <property type="match status" value="1"/>
</dbReference>
<protein>
    <recommendedName>
        <fullName evidence="6">Translation initiation factor eIF2B subunit delta</fullName>
    </recommendedName>
    <alternativeName>
        <fullName evidence="7">eIF2B GDP-GTP exchange factor subunit delta</fullName>
    </alternativeName>
</protein>
<evidence type="ECO:0000256" key="5">
    <source>
        <dbReference type="ARBA" id="ARBA00022917"/>
    </source>
</evidence>
<comment type="subunit">
    <text evidence="8">Component of the translation initiation factor 2B (eIF2B) complex which is a heterodecamer of two sets of five different subunits: alpha, beta, gamma, delta and epsilon. Subunits alpha, beta and delta comprise a regulatory subcomplex and subunits epsilon and gamma comprise a catalytic subcomplex. Within the complex, the hexameric regulatory complex resides at the center, with the two heterodimeric catalytic subcomplexes bound on opposite sides.</text>
</comment>
<dbReference type="PANTHER" id="PTHR10233">
    <property type="entry name" value="TRANSLATION INITIATION FACTOR EIF-2B"/>
    <property type="match status" value="1"/>
</dbReference>
<sequence>MADAQSQKKNKKKKKPSADKKLNSEAPVSADNSKTVESNKCIINEILPQKVGMTTVFKDVEVTMTQCEEKNTVPNSTVSKKKKKKKSSKQNSGDPVNNITSTSTSENQKPDNLLNFSENRIELVNHPEISVTLSNLHEEKIEEVTENDISILSQQTEQPDTNISSTGSKKKKKKKKKKNPENKEVSEEPAPTAPTYEKLPANDDSCVLVVSHESFSNGSKLKLEEFADKVKLSQNGLSDVLIQRKESTEEVQNHKDPFSNSSVQVGGSVSIFPVPNISQEKSEVKIDTTELSVNHINNVVKEESDKVITNETTMPNTSDDTDESKLTKAQLKAQRRAKQEAQRAAKLAKNAEKIQSSTHTPASDKCPGNVKDLPLPKQSLPVATELVASKIAPKSSIETFRKVRLFSHLPECKLFNTVLKLNESVSEIHPSVLEIGSQYSKGIICGSNARCVALLAAFRDVIKDYKTPPSKTFSRDLESKFQIYLNFLNNCRPLSVSMINAVKFLKHQINKIESNVEEEEVKKDLCKFINNFVTEEILLAREAIGNSASAKIVDGDVILVYAYSSLIREVLCKAHNQTKKFKVVVVDSRPKLEGLEMLRCLVGKGISCSYISISAVSYVMKEVSKVITGAHALLANGCVMARLGSKQVALVASAFSVPVLVCCETYKFCERVLTDSFVHNELGEPNNLIIKSLDQKNCLKSWQDLSSLQVLNLLYDVTPPDLISMVITEKGVLPCTSVPVVLRVRHAGLHE</sequence>
<feature type="compositionally biased region" description="Basic residues" evidence="10">
    <location>
        <begin position="168"/>
        <end position="178"/>
    </location>
</feature>
<dbReference type="OrthoDB" id="10254737at2759"/>
<dbReference type="Pfam" id="PF01008">
    <property type="entry name" value="IF-2B"/>
    <property type="match status" value="1"/>
</dbReference>
<dbReference type="GO" id="GO:0005829">
    <property type="term" value="C:cytosol"/>
    <property type="evidence" value="ECO:0007669"/>
    <property type="project" value="UniProtKB-SubCell"/>
</dbReference>
<proteinExistence type="inferred from homology"/>
<feature type="non-terminal residue" evidence="11">
    <location>
        <position position="751"/>
    </location>
</feature>
<keyword evidence="3" id="KW-0963">Cytoplasm</keyword>
<dbReference type="GO" id="GO:0003743">
    <property type="term" value="F:translation initiation factor activity"/>
    <property type="evidence" value="ECO:0007669"/>
    <property type="project" value="UniProtKB-KW"/>
</dbReference>
<dbReference type="OMA" id="HIELVNH"/>